<feature type="compositionally biased region" description="Polar residues" evidence="1">
    <location>
        <begin position="42"/>
        <end position="53"/>
    </location>
</feature>
<proteinExistence type="predicted"/>
<feature type="region of interest" description="Disordered" evidence="1">
    <location>
        <begin position="1"/>
        <end position="55"/>
    </location>
</feature>
<dbReference type="AlphaFoldDB" id="A0A4C1UMW6"/>
<organism evidence="2 3">
    <name type="scientific">Eumeta variegata</name>
    <name type="common">Bagworm moth</name>
    <name type="synonym">Eumeta japonica</name>
    <dbReference type="NCBI Taxonomy" id="151549"/>
    <lineage>
        <taxon>Eukaryota</taxon>
        <taxon>Metazoa</taxon>
        <taxon>Ecdysozoa</taxon>
        <taxon>Arthropoda</taxon>
        <taxon>Hexapoda</taxon>
        <taxon>Insecta</taxon>
        <taxon>Pterygota</taxon>
        <taxon>Neoptera</taxon>
        <taxon>Endopterygota</taxon>
        <taxon>Lepidoptera</taxon>
        <taxon>Glossata</taxon>
        <taxon>Ditrysia</taxon>
        <taxon>Tineoidea</taxon>
        <taxon>Psychidae</taxon>
        <taxon>Oiketicinae</taxon>
        <taxon>Eumeta</taxon>
    </lineage>
</organism>
<dbReference type="Proteomes" id="UP000299102">
    <property type="component" value="Unassembled WGS sequence"/>
</dbReference>
<evidence type="ECO:0000313" key="2">
    <source>
        <dbReference type="EMBL" id="GBP27781.1"/>
    </source>
</evidence>
<gene>
    <name evidence="2" type="ORF">EVAR_94183_1</name>
</gene>
<dbReference type="EMBL" id="BGZK01000199">
    <property type="protein sequence ID" value="GBP27781.1"/>
    <property type="molecule type" value="Genomic_DNA"/>
</dbReference>
<accession>A0A4C1UMW6</accession>
<name>A0A4C1UMW6_EUMVA</name>
<evidence type="ECO:0000313" key="3">
    <source>
        <dbReference type="Proteomes" id="UP000299102"/>
    </source>
</evidence>
<comment type="caution">
    <text evidence="2">The sequence shown here is derived from an EMBL/GenBank/DDBJ whole genome shotgun (WGS) entry which is preliminary data.</text>
</comment>
<sequence length="113" mass="11914">MNVCNSKVSKGQGARGKEQGVRGKAQGARGTGQGARDKGQSFAEQSMIDTASSADMRDVGFHSTSTRAELSPKADSIQDLCLSAVLQLPFAPASGKSELWLLAVSKSKTKWEV</sequence>
<evidence type="ECO:0000256" key="1">
    <source>
        <dbReference type="SAM" id="MobiDB-lite"/>
    </source>
</evidence>
<protein>
    <submittedName>
        <fullName evidence="2">Uncharacterized protein</fullName>
    </submittedName>
</protein>
<reference evidence="2 3" key="1">
    <citation type="journal article" date="2019" name="Commun. Biol.">
        <title>The bagworm genome reveals a unique fibroin gene that provides high tensile strength.</title>
        <authorList>
            <person name="Kono N."/>
            <person name="Nakamura H."/>
            <person name="Ohtoshi R."/>
            <person name="Tomita M."/>
            <person name="Numata K."/>
            <person name="Arakawa K."/>
        </authorList>
    </citation>
    <scope>NUCLEOTIDE SEQUENCE [LARGE SCALE GENOMIC DNA]</scope>
</reference>
<keyword evidence="3" id="KW-1185">Reference proteome</keyword>